<sequence length="123" mass="13424">MSNYAKYSLQTDAIRTELHDELNLTGCEISCNQMPAGAAVPFVHKHKENEEVYLITQGGGEFYLDGDIISLQAGDCVRVDPSCARCLRAGPDGITYFCIQTKAGSLEHFTSSDGELCPDIKAF</sequence>
<dbReference type="Gene3D" id="2.60.120.10">
    <property type="entry name" value="Jelly Rolls"/>
    <property type="match status" value="1"/>
</dbReference>
<dbReference type="PANTHER" id="PTHR35848">
    <property type="entry name" value="OXALATE-BINDING PROTEIN"/>
    <property type="match status" value="1"/>
</dbReference>
<dbReference type="InterPro" id="IPR051610">
    <property type="entry name" value="GPI/OXD"/>
</dbReference>
<dbReference type="AlphaFoldDB" id="A0A9D1WEY7"/>
<dbReference type="InterPro" id="IPR011051">
    <property type="entry name" value="RmlC_Cupin_sf"/>
</dbReference>
<comment type="caution">
    <text evidence="3">The sequence shown here is derived from an EMBL/GenBank/DDBJ whole genome shotgun (WGS) entry which is preliminary data.</text>
</comment>
<reference evidence="3" key="1">
    <citation type="journal article" date="2021" name="PeerJ">
        <title>Extensive microbial diversity within the chicken gut microbiome revealed by metagenomics and culture.</title>
        <authorList>
            <person name="Gilroy R."/>
            <person name="Ravi A."/>
            <person name="Getino M."/>
            <person name="Pursley I."/>
            <person name="Horton D.L."/>
            <person name="Alikhan N.F."/>
            <person name="Baker D."/>
            <person name="Gharbi K."/>
            <person name="Hall N."/>
            <person name="Watson M."/>
            <person name="Adriaenssens E.M."/>
            <person name="Foster-Nyarko E."/>
            <person name="Jarju S."/>
            <person name="Secka A."/>
            <person name="Antonio M."/>
            <person name="Oren A."/>
            <person name="Chaudhuri R.R."/>
            <person name="La Ragione R."/>
            <person name="Hildebrand F."/>
            <person name="Pallen M.J."/>
        </authorList>
    </citation>
    <scope>NUCLEOTIDE SEQUENCE</scope>
    <source>
        <strain evidence="3">USASDec5-558</strain>
    </source>
</reference>
<accession>A0A9D1WEY7</accession>
<dbReference type="GO" id="GO:0046872">
    <property type="term" value="F:metal ion binding"/>
    <property type="evidence" value="ECO:0007669"/>
    <property type="project" value="UniProtKB-KW"/>
</dbReference>
<reference evidence="3" key="2">
    <citation type="submission" date="2021-04" db="EMBL/GenBank/DDBJ databases">
        <authorList>
            <person name="Gilroy R."/>
        </authorList>
    </citation>
    <scope>NUCLEOTIDE SEQUENCE</scope>
    <source>
        <strain evidence="3">USASDec5-558</strain>
    </source>
</reference>
<dbReference type="InterPro" id="IPR014710">
    <property type="entry name" value="RmlC-like_jellyroll"/>
</dbReference>
<evidence type="ECO:0000313" key="3">
    <source>
        <dbReference type="EMBL" id="HIX57597.1"/>
    </source>
</evidence>
<dbReference type="PANTHER" id="PTHR35848:SF6">
    <property type="entry name" value="CUPIN TYPE-2 DOMAIN-CONTAINING PROTEIN"/>
    <property type="match status" value="1"/>
</dbReference>
<organism evidence="3 4">
    <name type="scientific">Candidatus Anaerobiospirillum pullistercoris</name>
    <dbReference type="NCBI Taxonomy" id="2838452"/>
    <lineage>
        <taxon>Bacteria</taxon>
        <taxon>Pseudomonadati</taxon>
        <taxon>Pseudomonadota</taxon>
        <taxon>Gammaproteobacteria</taxon>
        <taxon>Aeromonadales</taxon>
        <taxon>Succinivibrionaceae</taxon>
        <taxon>Anaerobiospirillum</taxon>
    </lineage>
</organism>
<dbReference type="CDD" id="cd06985">
    <property type="entry name" value="cupin_BF4112"/>
    <property type="match status" value="1"/>
</dbReference>
<name>A0A9D1WEY7_9GAMM</name>
<dbReference type="Pfam" id="PF07883">
    <property type="entry name" value="Cupin_2"/>
    <property type="match status" value="1"/>
</dbReference>
<dbReference type="InterPro" id="IPR013096">
    <property type="entry name" value="Cupin_2"/>
</dbReference>
<proteinExistence type="predicted"/>
<dbReference type="SUPFAM" id="SSF51182">
    <property type="entry name" value="RmlC-like cupins"/>
    <property type="match status" value="1"/>
</dbReference>
<protein>
    <submittedName>
        <fullName evidence="3">Cupin domain-containing protein</fullName>
    </submittedName>
</protein>
<dbReference type="Proteomes" id="UP000886829">
    <property type="component" value="Unassembled WGS sequence"/>
</dbReference>
<dbReference type="EMBL" id="DXEV01000177">
    <property type="protein sequence ID" value="HIX57597.1"/>
    <property type="molecule type" value="Genomic_DNA"/>
</dbReference>
<evidence type="ECO:0000256" key="1">
    <source>
        <dbReference type="ARBA" id="ARBA00022723"/>
    </source>
</evidence>
<feature type="domain" description="Cupin type-2" evidence="2">
    <location>
        <begin position="34"/>
        <end position="87"/>
    </location>
</feature>
<keyword evidence="1" id="KW-0479">Metal-binding</keyword>
<evidence type="ECO:0000313" key="4">
    <source>
        <dbReference type="Proteomes" id="UP000886829"/>
    </source>
</evidence>
<gene>
    <name evidence="3" type="ORF">H9850_09040</name>
</gene>
<evidence type="ECO:0000259" key="2">
    <source>
        <dbReference type="Pfam" id="PF07883"/>
    </source>
</evidence>